<dbReference type="Proteomes" id="UP000199488">
    <property type="component" value="Unassembled WGS sequence"/>
</dbReference>
<organism evidence="3 4">
    <name type="scientific">Marinococcus luteus</name>
    <dbReference type="NCBI Taxonomy" id="1122204"/>
    <lineage>
        <taxon>Bacteria</taxon>
        <taxon>Bacillati</taxon>
        <taxon>Bacillota</taxon>
        <taxon>Bacilli</taxon>
        <taxon>Bacillales</taxon>
        <taxon>Bacillaceae</taxon>
        <taxon>Marinococcus</taxon>
    </lineage>
</organism>
<dbReference type="PROSITE" id="PS51257">
    <property type="entry name" value="PROKAR_LIPOPROTEIN"/>
    <property type="match status" value="1"/>
</dbReference>
<keyword evidence="2" id="KW-0732">Signal</keyword>
<feature type="signal peptide" evidence="2">
    <location>
        <begin position="1"/>
        <end position="26"/>
    </location>
</feature>
<proteinExistence type="predicted"/>
<name>A0A1H2XIV5_9BACI</name>
<sequence length="136" mass="14801">MRLFNNITAGAAAGVLLLASACGSDAEGAEQWITELESNGLSMQETEENPAAPVSMNHGSEMWEEDSTNTKVSVYEFDSRDAAVQAEEQFQQEVTENGGWENISYRTAVSGSMFLCAYNEDSYAFSAFMDKVSLPS</sequence>
<reference evidence="3 4" key="1">
    <citation type="submission" date="2016-10" db="EMBL/GenBank/DDBJ databases">
        <authorList>
            <person name="de Groot N.N."/>
        </authorList>
    </citation>
    <scope>NUCLEOTIDE SEQUENCE [LARGE SCALE GENOMIC DNA]</scope>
    <source>
        <strain evidence="3 4">DSM 23126</strain>
    </source>
</reference>
<evidence type="ECO:0000256" key="2">
    <source>
        <dbReference type="SAM" id="SignalP"/>
    </source>
</evidence>
<evidence type="ECO:0000256" key="1">
    <source>
        <dbReference type="SAM" id="MobiDB-lite"/>
    </source>
</evidence>
<dbReference type="EMBL" id="FNNC01000007">
    <property type="protein sequence ID" value="SDW92706.1"/>
    <property type="molecule type" value="Genomic_DNA"/>
</dbReference>
<evidence type="ECO:0000313" key="3">
    <source>
        <dbReference type="EMBL" id="SDW92706.1"/>
    </source>
</evidence>
<feature type="chain" id="PRO_5039125743" evidence="2">
    <location>
        <begin position="27"/>
        <end position="136"/>
    </location>
</feature>
<accession>A0A1H2XIV5</accession>
<gene>
    <name evidence="3" type="ORF">SAMN05421781_2766</name>
</gene>
<keyword evidence="4" id="KW-1185">Reference proteome</keyword>
<evidence type="ECO:0000313" key="4">
    <source>
        <dbReference type="Proteomes" id="UP000199488"/>
    </source>
</evidence>
<dbReference type="RefSeq" id="WP_091616340.1">
    <property type="nucleotide sequence ID" value="NZ_FNNC01000007.1"/>
</dbReference>
<feature type="region of interest" description="Disordered" evidence="1">
    <location>
        <begin position="42"/>
        <end position="67"/>
    </location>
</feature>
<protein>
    <submittedName>
        <fullName evidence="3">Uncharacterized protein</fullName>
    </submittedName>
</protein>
<dbReference type="OrthoDB" id="9847477at2"/>
<dbReference type="AlphaFoldDB" id="A0A1H2XIV5"/>